<evidence type="ECO:0000256" key="1">
    <source>
        <dbReference type="SAM" id="MobiDB-lite"/>
    </source>
</evidence>
<proteinExistence type="predicted"/>
<protein>
    <submittedName>
        <fullName evidence="2">Uncharacterized protein</fullName>
    </submittedName>
</protein>
<organism evidence="2 3">
    <name type="scientific">Punica granatum</name>
    <name type="common">Pomegranate</name>
    <dbReference type="NCBI Taxonomy" id="22663"/>
    <lineage>
        <taxon>Eukaryota</taxon>
        <taxon>Viridiplantae</taxon>
        <taxon>Streptophyta</taxon>
        <taxon>Embryophyta</taxon>
        <taxon>Tracheophyta</taxon>
        <taxon>Spermatophyta</taxon>
        <taxon>Magnoliopsida</taxon>
        <taxon>eudicotyledons</taxon>
        <taxon>Gunneridae</taxon>
        <taxon>Pentapetalae</taxon>
        <taxon>rosids</taxon>
        <taxon>malvids</taxon>
        <taxon>Myrtales</taxon>
        <taxon>Lythraceae</taxon>
        <taxon>Punica</taxon>
    </lineage>
</organism>
<gene>
    <name evidence="2" type="ORF">CDL15_Pgr002864</name>
</gene>
<accession>A0A218X177</accession>
<name>A0A218X177_PUNGR</name>
<dbReference type="AlphaFoldDB" id="A0A218X177"/>
<reference evidence="3" key="1">
    <citation type="journal article" date="2017" name="Plant J.">
        <title>The pomegranate (Punica granatum L.) genome and the genomics of punicalagin biosynthesis.</title>
        <authorList>
            <person name="Qin G."/>
            <person name="Xu C."/>
            <person name="Ming R."/>
            <person name="Tang H."/>
            <person name="Guyot R."/>
            <person name="Kramer E.M."/>
            <person name="Hu Y."/>
            <person name="Yi X."/>
            <person name="Qi Y."/>
            <person name="Xu X."/>
            <person name="Gao Z."/>
            <person name="Pan H."/>
            <person name="Jian J."/>
            <person name="Tian Y."/>
            <person name="Yue Z."/>
            <person name="Xu Y."/>
        </authorList>
    </citation>
    <scope>NUCLEOTIDE SEQUENCE [LARGE SCALE GENOMIC DNA]</scope>
    <source>
        <strain evidence="3">cv. Dabenzi</strain>
    </source>
</reference>
<sequence>MSRDRDIRLIRSFMGRRKATKGDPTFGREFSGGGRGTLMGSGIARPFGGFHSFKMTETLSNPIHRYANQKSNRSVHSRSGRD</sequence>
<dbReference type="Proteomes" id="UP000197138">
    <property type="component" value="Unassembled WGS sequence"/>
</dbReference>
<comment type="caution">
    <text evidence="2">The sequence shown here is derived from an EMBL/GenBank/DDBJ whole genome shotgun (WGS) entry which is preliminary data.</text>
</comment>
<dbReference type="EMBL" id="MTKT01002492">
    <property type="protein sequence ID" value="OWM78693.1"/>
    <property type="molecule type" value="Genomic_DNA"/>
</dbReference>
<evidence type="ECO:0000313" key="3">
    <source>
        <dbReference type="Proteomes" id="UP000197138"/>
    </source>
</evidence>
<evidence type="ECO:0000313" key="2">
    <source>
        <dbReference type="EMBL" id="OWM78693.1"/>
    </source>
</evidence>
<feature type="region of interest" description="Disordered" evidence="1">
    <location>
        <begin position="18"/>
        <end position="37"/>
    </location>
</feature>